<dbReference type="SUPFAM" id="SSF46894">
    <property type="entry name" value="C-terminal effector domain of the bipartite response regulators"/>
    <property type="match status" value="1"/>
</dbReference>
<dbReference type="GO" id="GO:0003677">
    <property type="term" value="F:DNA binding"/>
    <property type="evidence" value="ECO:0007669"/>
    <property type="project" value="UniProtKB-KW"/>
</dbReference>
<dbReference type="AlphaFoldDB" id="A0A424Y9U3"/>
<evidence type="ECO:0000313" key="5">
    <source>
        <dbReference type="EMBL" id="RQD73198.1"/>
    </source>
</evidence>
<organism evidence="5 6">
    <name type="scientific">Candidatus Syntrophonatronum acetioxidans</name>
    <dbReference type="NCBI Taxonomy" id="1795816"/>
    <lineage>
        <taxon>Bacteria</taxon>
        <taxon>Bacillati</taxon>
        <taxon>Bacillota</taxon>
        <taxon>Clostridia</taxon>
        <taxon>Eubacteriales</taxon>
        <taxon>Syntrophomonadaceae</taxon>
        <taxon>Candidatus Syntrophonatronum</taxon>
    </lineage>
</organism>
<dbReference type="GO" id="GO:0006355">
    <property type="term" value="P:regulation of DNA-templated transcription"/>
    <property type="evidence" value="ECO:0007669"/>
    <property type="project" value="InterPro"/>
</dbReference>
<name>A0A424Y9U3_9FIRM</name>
<evidence type="ECO:0000256" key="2">
    <source>
        <dbReference type="ARBA" id="ARBA00023125"/>
    </source>
</evidence>
<evidence type="ECO:0000256" key="1">
    <source>
        <dbReference type="ARBA" id="ARBA00023015"/>
    </source>
</evidence>
<dbReference type="EMBL" id="QZAA01000272">
    <property type="protein sequence ID" value="RQD73198.1"/>
    <property type="molecule type" value="Genomic_DNA"/>
</dbReference>
<feature type="non-terminal residue" evidence="5">
    <location>
        <position position="1"/>
    </location>
</feature>
<dbReference type="SMART" id="SM00028">
    <property type="entry name" value="TPR"/>
    <property type="match status" value="3"/>
</dbReference>
<dbReference type="PROSITE" id="PS50043">
    <property type="entry name" value="HTH_LUXR_2"/>
    <property type="match status" value="1"/>
</dbReference>
<sequence>EHIKKLAWLPLDWGVNNSLRKIGVPAGYISVLTAELLYEWNDLDRALPFLLEGLNEAEEENCLEVFIPALITLARIKRARGSLEGALKAVEKGCRKVRETKYKQWLPLLSAFKVQLLLSRGEREECQRWKENNHLSIYGRLIPARELEYFTLARVLMDQGNYEDALVLLARLHLLAEREGRLYTMIDIFNLQSLAYFEQGETQKAMEALEKSLLLAEPLGYLRKFIDQGRPMLSLLVKFLPWQKKYTSNKKEVSSCFVQKLIRKTREGIILWSGKEKHRDIFSFSGEKLTRRELEVLRFLDQELSNVEISCRLAIALPTVKAHISSIFSKLGVNNRAAAAKQAREMDIL</sequence>
<dbReference type="Pfam" id="PF00196">
    <property type="entry name" value="GerE"/>
    <property type="match status" value="1"/>
</dbReference>
<dbReference type="InterPro" id="IPR000792">
    <property type="entry name" value="Tscrpt_reg_LuxR_C"/>
</dbReference>
<gene>
    <name evidence="5" type="ORF">D5R97_09785</name>
</gene>
<evidence type="ECO:0000256" key="3">
    <source>
        <dbReference type="ARBA" id="ARBA00023163"/>
    </source>
</evidence>
<dbReference type="PANTHER" id="PTHR44688">
    <property type="entry name" value="DNA-BINDING TRANSCRIPTIONAL ACTIVATOR DEVR_DOSR"/>
    <property type="match status" value="1"/>
</dbReference>
<reference evidence="5 6" key="1">
    <citation type="submission" date="2018-08" db="EMBL/GenBank/DDBJ databases">
        <title>The metabolism and importance of syntrophic acetate oxidation coupled to methane or sulfide production in haloalkaline environments.</title>
        <authorList>
            <person name="Timmers P.H.A."/>
            <person name="Vavourakis C.D."/>
            <person name="Sorokin D.Y."/>
            <person name="Sinninghe Damste J.S."/>
            <person name="Muyzer G."/>
            <person name="Stams A.J.M."/>
            <person name="Plugge C.M."/>
        </authorList>
    </citation>
    <scope>NUCLEOTIDE SEQUENCE [LARGE SCALE GENOMIC DNA]</scope>
    <source>
        <strain evidence="5">MSAO_Bac1</strain>
    </source>
</reference>
<dbReference type="Pfam" id="PF17874">
    <property type="entry name" value="TPR_MalT"/>
    <property type="match status" value="1"/>
</dbReference>
<dbReference type="InterPro" id="IPR041617">
    <property type="entry name" value="TPR_MalT"/>
</dbReference>
<accession>A0A424Y9U3</accession>
<dbReference type="SUPFAM" id="SSF48452">
    <property type="entry name" value="TPR-like"/>
    <property type="match status" value="1"/>
</dbReference>
<dbReference type="InterPro" id="IPR011990">
    <property type="entry name" value="TPR-like_helical_dom_sf"/>
</dbReference>
<proteinExistence type="predicted"/>
<evidence type="ECO:0000259" key="4">
    <source>
        <dbReference type="PROSITE" id="PS50043"/>
    </source>
</evidence>
<dbReference type="InterPro" id="IPR016032">
    <property type="entry name" value="Sig_transdc_resp-reg_C-effctor"/>
</dbReference>
<dbReference type="InterPro" id="IPR036388">
    <property type="entry name" value="WH-like_DNA-bd_sf"/>
</dbReference>
<keyword evidence="1" id="KW-0805">Transcription regulation</keyword>
<dbReference type="Gene3D" id="1.10.10.10">
    <property type="entry name" value="Winged helix-like DNA-binding domain superfamily/Winged helix DNA-binding domain"/>
    <property type="match status" value="1"/>
</dbReference>
<dbReference type="CDD" id="cd06170">
    <property type="entry name" value="LuxR_C_like"/>
    <property type="match status" value="1"/>
</dbReference>
<keyword evidence="3" id="KW-0804">Transcription</keyword>
<dbReference type="Gene3D" id="1.25.40.10">
    <property type="entry name" value="Tetratricopeptide repeat domain"/>
    <property type="match status" value="1"/>
</dbReference>
<dbReference type="PRINTS" id="PR00038">
    <property type="entry name" value="HTHLUXR"/>
</dbReference>
<comment type="caution">
    <text evidence="5">The sequence shown here is derived from an EMBL/GenBank/DDBJ whole genome shotgun (WGS) entry which is preliminary data.</text>
</comment>
<evidence type="ECO:0000313" key="6">
    <source>
        <dbReference type="Proteomes" id="UP000285138"/>
    </source>
</evidence>
<feature type="domain" description="HTH luxR-type" evidence="4">
    <location>
        <begin position="282"/>
        <end position="347"/>
    </location>
</feature>
<keyword evidence="2" id="KW-0238">DNA-binding</keyword>
<dbReference type="SMART" id="SM00421">
    <property type="entry name" value="HTH_LUXR"/>
    <property type="match status" value="1"/>
</dbReference>
<dbReference type="PANTHER" id="PTHR44688:SF16">
    <property type="entry name" value="DNA-BINDING TRANSCRIPTIONAL ACTIVATOR DEVR_DOSR"/>
    <property type="match status" value="1"/>
</dbReference>
<dbReference type="InterPro" id="IPR019734">
    <property type="entry name" value="TPR_rpt"/>
</dbReference>
<dbReference type="Proteomes" id="UP000285138">
    <property type="component" value="Unassembled WGS sequence"/>
</dbReference>
<protein>
    <recommendedName>
        <fullName evidence="4">HTH luxR-type domain-containing protein</fullName>
    </recommendedName>
</protein>